<keyword evidence="3" id="KW-1185">Reference proteome</keyword>
<gene>
    <name evidence="2" type="ORF">TIFTF001_015363</name>
</gene>
<dbReference type="AlphaFoldDB" id="A0AA88DIM4"/>
<name>A0AA88DIM4_FICCA</name>
<evidence type="ECO:0000313" key="2">
    <source>
        <dbReference type="EMBL" id="GMN46179.1"/>
    </source>
</evidence>
<accession>A0AA88DIM4</accession>
<proteinExistence type="predicted"/>
<dbReference type="EMBL" id="BTGU01000022">
    <property type="protein sequence ID" value="GMN46179.1"/>
    <property type="molecule type" value="Genomic_DNA"/>
</dbReference>
<protein>
    <submittedName>
        <fullName evidence="2">Uncharacterized protein</fullName>
    </submittedName>
</protein>
<evidence type="ECO:0000313" key="3">
    <source>
        <dbReference type="Proteomes" id="UP001187192"/>
    </source>
</evidence>
<organism evidence="2 3">
    <name type="scientific">Ficus carica</name>
    <name type="common">Common fig</name>
    <dbReference type="NCBI Taxonomy" id="3494"/>
    <lineage>
        <taxon>Eukaryota</taxon>
        <taxon>Viridiplantae</taxon>
        <taxon>Streptophyta</taxon>
        <taxon>Embryophyta</taxon>
        <taxon>Tracheophyta</taxon>
        <taxon>Spermatophyta</taxon>
        <taxon>Magnoliopsida</taxon>
        <taxon>eudicotyledons</taxon>
        <taxon>Gunneridae</taxon>
        <taxon>Pentapetalae</taxon>
        <taxon>rosids</taxon>
        <taxon>fabids</taxon>
        <taxon>Rosales</taxon>
        <taxon>Moraceae</taxon>
        <taxon>Ficeae</taxon>
        <taxon>Ficus</taxon>
    </lineage>
</organism>
<sequence length="172" mass="19621">MRQLLSDVDLDTINEGQIQSHFDKFLWDGLKYVFLTYEFKSQNDEHLKRERGEKLLDIERKFEDVKASATELIAELQTVTQSTKEGTDMMKVMVDRATLKAQYYLLKEYKQGLLVDADVEEEIELYEDSLAEVGGSSSAPVDVAAPTSNKPEPIDVEPLTMLNLQQTARRPC</sequence>
<evidence type="ECO:0000256" key="1">
    <source>
        <dbReference type="SAM" id="MobiDB-lite"/>
    </source>
</evidence>
<reference evidence="2" key="1">
    <citation type="submission" date="2023-07" db="EMBL/GenBank/DDBJ databases">
        <title>draft genome sequence of fig (Ficus carica).</title>
        <authorList>
            <person name="Takahashi T."/>
            <person name="Nishimura K."/>
        </authorList>
    </citation>
    <scope>NUCLEOTIDE SEQUENCE</scope>
</reference>
<feature type="region of interest" description="Disordered" evidence="1">
    <location>
        <begin position="133"/>
        <end position="155"/>
    </location>
</feature>
<dbReference type="Proteomes" id="UP001187192">
    <property type="component" value="Unassembled WGS sequence"/>
</dbReference>
<comment type="caution">
    <text evidence="2">The sequence shown here is derived from an EMBL/GenBank/DDBJ whole genome shotgun (WGS) entry which is preliminary data.</text>
</comment>